<evidence type="ECO:0000259" key="22">
    <source>
        <dbReference type="PROSITE" id="PS51332"/>
    </source>
</evidence>
<dbReference type="GO" id="GO:0032259">
    <property type="term" value="P:methylation"/>
    <property type="evidence" value="ECO:0007669"/>
    <property type="project" value="UniProtKB-KW"/>
</dbReference>
<dbReference type="GO" id="GO:0031419">
    <property type="term" value="F:cobalamin binding"/>
    <property type="evidence" value="ECO:0007669"/>
    <property type="project" value="UniProtKB-KW"/>
</dbReference>
<evidence type="ECO:0000259" key="20">
    <source>
        <dbReference type="PROSITE" id="PS50970"/>
    </source>
</evidence>
<dbReference type="SUPFAM" id="SSF52242">
    <property type="entry name" value="Cobalamin (vitamin B12)-binding domain"/>
    <property type="match status" value="1"/>
</dbReference>
<evidence type="ECO:0000313" key="25">
    <source>
        <dbReference type="Proteomes" id="UP000597668"/>
    </source>
</evidence>
<evidence type="ECO:0000256" key="4">
    <source>
        <dbReference type="ARBA" id="ARBA00005178"/>
    </source>
</evidence>
<evidence type="ECO:0000256" key="14">
    <source>
        <dbReference type="ARBA" id="ARBA00022833"/>
    </source>
</evidence>
<evidence type="ECO:0000259" key="23">
    <source>
        <dbReference type="PROSITE" id="PS51337"/>
    </source>
</evidence>
<keyword evidence="15" id="KW-0486">Methionine biosynthesis</keyword>
<keyword evidence="11 19" id="KW-0808">Transferase</keyword>
<comment type="pathway">
    <text evidence="4">Amino-acid biosynthesis; L-methionine biosynthesis via de novo pathway; L-methionine from L-homocysteine (MetH route): step 1/1.</text>
</comment>
<dbReference type="AlphaFoldDB" id="A0A8J6LYF9"/>
<dbReference type="SUPFAM" id="SSF82282">
    <property type="entry name" value="Homocysteine S-methyltransferase"/>
    <property type="match status" value="1"/>
</dbReference>
<dbReference type="GO" id="GO:0050667">
    <property type="term" value="P:homocysteine metabolic process"/>
    <property type="evidence" value="ECO:0007669"/>
    <property type="project" value="TreeGrafter"/>
</dbReference>
<dbReference type="GO" id="GO:0008705">
    <property type="term" value="F:methionine synthase activity"/>
    <property type="evidence" value="ECO:0007669"/>
    <property type="project" value="UniProtKB-EC"/>
</dbReference>
<comment type="cofactor">
    <cofactor evidence="3">
        <name>methylcob(III)alamin</name>
        <dbReference type="ChEBI" id="CHEBI:28115"/>
    </cofactor>
</comment>
<protein>
    <recommendedName>
        <fullName evidence="7">Methionine synthase</fullName>
        <ecNumber evidence="6">2.1.1.13</ecNumber>
    </recommendedName>
    <alternativeName>
        <fullName evidence="18">5-methyltetrahydrofolate--homocysteine methyltransferase</fullName>
    </alternativeName>
</protein>
<dbReference type="UniPathway" id="UPA00051">
    <property type="reaction ID" value="UER00081"/>
</dbReference>
<comment type="cofactor">
    <cofactor evidence="2 19">
        <name>Zn(2+)</name>
        <dbReference type="ChEBI" id="CHEBI:29105"/>
    </cofactor>
</comment>
<dbReference type="GO" id="GO:0005829">
    <property type="term" value="C:cytosol"/>
    <property type="evidence" value="ECO:0007669"/>
    <property type="project" value="TreeGrafter"/>
</dbReference>
<evidence type="ECO:0000256" key="6">
    <source>
        <dbReference type="ARBA" id="ARBA00012032"/>
    </source>
</evidence>
<keyword evidence="12" id="KW-0949">S-adenosyl-L-methionine</keyword>
<comment type="caution">
    <text evidence="24">The sequence shown here is derived from an EMBL/GenBank/DDBJ whole genome shotgun (WGS) entry which is preliminary data.</text>
</comment>
<evidence type="ECO:0000256" key="16">
    <source>
        <dbReference type="ARBA" id="ARBA00023285"/>
    </source>
</evidence>
<dbReference type="PROSITE" id="PS50972">
    <property type="entry name" value="PTERIN_BINDING"/>
    <property type="match status" value="1"/>
</dbReference>
<dbReference type="SMART" id="SM01018">
    <property type="entry name" value="B12-binding_2"/>
    <property type="match status" value="1"/>
</dbReference>
<name>A0A8J6LYF9_9FIRM</name>
<comment type="catalytic activity">
    <reaction evidence="1">
        <text>(6S)-5-methyl-5,6,7,8-tetrahydrofolate + L-homocysteine = (6S)-5,6,7,8-tetrahydrofolate + L-methionine</text>
        <dbReference type="Rhea" id="RHEA:11172"/>
        <dbReference type="ChEBI" id="CHEBI:18608"/>
        <dbReference type="ChEBI" id="CHEBI:57453"/>
        <dbReference type="ChEBI" id="CHEBI:57844"/>
        <dbReference type="ChEBI" id="CHEBI:58199"/>
        <dbReference type="EC" id="2.1.1.13"/>
    </reaction>
</comment>
<dbReference type="InterPro" id="IPR036724">
    <property type="entry name" value="Cobalamin-bd_sf"/>
</dbReference>
<evidence type="ECO:0000256" key="11">
    <source>
        <dbReference type="ARBA" id="ARBA00022679"/>
    </source>
</evidence>
<dbReference type="Gene3D" id="3.20.20.330">
    <property type="entry name" value="Homocysteine-binding-like domain"/>
    <property type="match status" value="1"/>
</dbReference>
<evidence type="ECO:0000256" key="10">
    <source>
        <dbReference type="ARBA" id="ARBA00022628"/>
    </source>
</evidence>
<dbReference type="EC" id="2.1.1.13" evidence="6"/>
<dbReference type="InterPro" id="IPR011005">
    <property type="entry name" value="Dihydropteroate_synth-like_sf"/>
</dbReference>
<dbReference type="Pfam" id="PF02574">
    <property type="entry name" value="S-methyl_trans"/>
    <property type="match status" value="1"/>
</dbReference>
<comment type="similarity">
    <text evidence="5">Belongs to the vitamin-B12 dependent methionine synthase family.</text>
</comment>
<keyword evidence="9" id="KW-0028">Amino-acid biosynthesis</keyword>
<keyword evidence="14 19" id="KW-0862">Zinc</keyword>
<evidence type="ECO:0000256" key="19">
    <source>
        <dbReference type="PROSITE-ProRule" id="PRU00333"/>
    </source>
</evidence>
<dbReference type="Gene3D" id="1.10.1240.10">
    <property type="entry name" value="Methionine synthase domain"/>
    <property type="match status" value="1"/>
</dbReference>
<dbReference type="InterPro" id="IPR036589">
    <property type="entry name" value="HCY_dom_sf"/>
</dbReference>
<reference evidence="24" key="1">
    <citation type="submission" date="2020-08" db="EMBL/GenBank/DDBJ databases">
        <authorList>
            <person name="Liu C."/>
            <person name="Sun Q."/>
        </authorList>
    </citation>
    <scope>NUCLEOTIDE SEQUENCE</scope>
    <source>
        <strain evidence="24">NSJ-65</strain>
    </source>
</reference>
<evidence type="ECO:0000256" key="8">
    <source>
        <dbReference type="ARBA" id="ARBA00022603"/>
    </source>
</evidence>
<dbReference type="InterPro" id="IPR017215">
    <property type="entry name" value="MetH_bac"/>
</dbReference>
<evidence type="ECO:0000256" key="17">
    <source>
        <dbReference type="ARBA" id="ARBA00025552"/>
    </source>
</evidence>
<evidence type="ECO:0000256" key="7">
    <source>
        <dbReference type="ARBA" id="ARBA00013998"/>
    </source>
</evidence>
<dbReference type="InterPro" id="IPR003759">
    <property type="entry name" value="Cbl-bd_cap"/>
</dbReference>
<evidence type="ECO:0000256" key="5">
    <source>
        <dbReference type="ARBA" id="ARBA00010398"/>
    </source>
</evidence>
<dbReference type="PROSITE" id="PS50970">
    <property type="entry name" value="HCY"/>
    <property type="match status" value="1"/>
</dbReference>
<evidence type="ECO:0000256" key="18">
    <source>
        <dbReference type="ARBA" id="ARBA00031040"/>
    </source>
</evidence>
<accession>A0A8J6LYF9</accession>
<dbReference type="Gene3D" id="3.40.50.280">
    <property type="entry name" value="Cobalamin-binding domain"/>
    <property type="match status" value="1"/>
</dbReference>
<dbReference type="PIRSF" id="PIRSF037472">
    <property type="entry name" value="DHPS_mtfrase"/>
    <property type="match status" value="1"/>
</dbReference>
<keyword evidence="10" id="KW-0846">Cobalamin</keyword>
<evidence type="ECO:0000256" key="15">
    <source>
        <dbReference type="ARBA" id="ARBA00023167"/>
    </source>
</evidence>
<evidence type="ECO:0000256" key="3">
    <source>
        <dbReference type="ARBA" id="ARBA00001956"/>
    </source>
</evidence>
<sequence>MGTMLQAAGLPAGGRPESYNITHPQIIEDIHRAYIGAGSQVIYTNTFGANAHKLAGSGYTVEQVVDAAVRIARRAAAGTGCKVALDLGPIGELLEPGGSLQMEEAIELFARQVRQGAASGADLVVCETMTDLAEVKAAVLAVKENCDLPVWCSMSFEKTGRTFTGTSIPAMALTLSGLGAEAIGINCSLGPDDIYPLAKELAACCDRPIFIKANAGLPNLQTGSYDIDPAAYAGYLRGYIELGITVFGGCCGTSPAYIQKIGEMLAGRAPSPRPRQRRSALCSPSRVVEIDGPKIIGERINPTGKKLFKQALINGDIDYVLAQGLSQVEAGADILDVNVGLPQIDERQMMSRVVRRLQAVVDAPLQIDTTDPAALEAALRVYSGKPLINSVNGEEKSLHTVLPLAKKYGAAVVGLTLDENGIPNRAEDRLAVAEKILAAALAAGIPREDVYIDCLVLTASVQQAEVVETLKAVRMVKEQLGLKTVLGVSNISFGLPAREQINRSFLTLALAAGLDLPILNPNLEAMRQTVDSFRVLFNIDKNAAYYVQTYGSQPAAGPAAGPAAPTGAAADPQKEIPAAIHRGLADRAAEMTEALLAKKDPLQVVQQVLIPALDQVGADFEKGTIFLPQLMQSANAAGAAFDRVKAHIAASGGEQAGGDKIILATVKGDIHDIGKNIVKVILENYGFTVLDLGRDVPPEEVVRTAVEQDVQLVGLSALMTTTLCSMEETIRQLRAAKPGCRIMVGGAVLTEDYALQIGADYYAKDAKMSADIAKKIFK</sequence>
<dbReference type="PANTHER" id="PTHR45833:SF1">
    <property type="entry name" value="METHIONINE SYNTHASE"/>
    <property type="match status" value="1"/>
</dbReference>
<dbReference type="GO" id="GO:0046653">
    <property type="term" value="P:tetrahydrofolate metabolic process"/>
    <property type="evidence" value="ECO:0007669"/>
    <property type="project" value="TreeGrafter"/>
</dbReference>
<feature type="binding site" evidence="19">
    <location>
        <position position="250"/>
    </location>
    <ligand>
        <name>Zn(2+)</name>
        <dbReference type="ChEBI" id="CHEBI:29105"/>
    </ligand>
</feature>
<dbReference type="PANTHER" id="PTHR45833">
    <property type="entry name" value="METHIONINE SYNTHASE"/>
    <property type="match status" value="1"/>
</dbReference>
<feature type="domain" description="Hcy-binding" evidence="20">
    <location>
        <begin position="1"/>
        <end position="265"/>
    </location>
</feature>
<dbReference type="SUPFAM" id="SSF47644">
    <property type="entry name" value="Methionine synthase domain"/>
    <property type="match status" value="1"/>
</dbReference>
<dbReference type="InterPro" id="IPR006158">
    <property type="entry name" value="Cobalamin-bd"/>
</dbReference>
<dbReference type="SUPFAM" id="SSF51717">
    <property type="entry name" value="Dihydropteroate synthetase-like"/>
    <property type="match status" value="1"/>
</dbReference>
<dbReference type="InterPro" id="IPR000489">
    <property type="entry name" value="Pterin-binding_dom"/>
</dbReference>
<evidence type="ECO:0000256" key="13">
    <source>
        <dbReference type="ARBA" id="ARBA00022723"/>
    </source>
</evidence>
<feature type="domain" description="Pterin-binding" evidence="21">
    <location>
        <begin position="293"/>
        <end position="541"/>
    </location>
</feature>
<feature type="binding site" evidence="19">
    <location>
        <position position="251"/>
    </location>
    <ligand>
        <name>Zn(2+)</name>
        <dbReference type="ChEBI" id="CHEBI:29105"/>
    </ligand>
</feature>
<evidence type="ECO:0000256" key="2">
    <source>
        <dbReference type="ARBA" id="ARBA00001947"/>
    </source>
</evidence>
<dbReference type="Proteomes" id="UP000597668">
    <property type="component" value="Unassembled WGS sequence"/>
</dbReference>
<keyword evidence="8 19" id="KW-0489">Methyltransferase</keyword>
<dbReference type="EMBL" id="JACOGI010000001">
    <property type="protein sequence ID" value="MBC3515372.1"/>
    <property type="molecule type" value="Genomic_DNA"/>
</dbReference>
<dbReference type="InterPro" id="IPR036594">
    <property type="entry name" value="Meth_synthase_dom"/>
</dbReference>
<organism evidence="24 25">
    <name type="scientific">Neobittarella massiliensis</name>
    <name type="common">ex Bilen et al. 2018</name>
    <dbReference type="NCBI Taxonomy" id="2041842"/>
    <lineage>
        <taxon>Bacteria</taxon>
        <taxon>Bacillati</taxon>
        <taxon>Bacillota</taxon>
        <taxon>Clostridia</taxon>
        <taxon>Eubacteriales</taxon>
        <taxon>Oscillospiraceae</taxon>
        <taxon>Neobittarella (ex Bilen et al. 2018)</taxon>
    </lineage>
</organism>
<dbReference type="Pfam" id="PF02607">
    <property type="entry name" value="B12-binding_2"/>
    <property type="match status" value="1"/>
</dbReference>
<dbReference type="Pfam" id="PF00809">
    <property type="entry name" value="Pterin_bind"/>
    <property type="match status" value="1"/>
</dbReference>
<keyword evidence="25" id="KW-1185">Reference proteome</keyword>
<dbReference type="InterPro" id="IPR003726">
    <property type="entry name" value="HCY_dom"/>
</dbReference>
<proteinExistence type="inferred from homology"/>
<evidence type="ECO:0000313" key="24">
    <source>
        <dbReference type="EMBL" id="MBC3515372.1"/>
    </source>
</evidence>
<comment type="function">
    <text evidence="17">Catalyzes the transfer of a methyl group from methyl-cobalamin to homocysteine, yielding enzyme-bound cob(I)alamin and methionine. Subsequently, remethylates the cofactor using methyltetrahydrofolate.</text>
</comment>
<evidence type="ECO:0000256" key="12">
    <source>
        <dbReference type="ARBA" id="ARBA00022691"/>
    </source>
</evidence>
<dbReference type="NCBIfam" id="NF005719">
    <property type="entry name" value="PRK07535.1"/>
    <property type="match status" value="1"/>
</dbReference>
<dbReference type="InterPro" id="IPR050554">
    <property type="entry name" value="Met_Synthase/Corrinoid"/>
</dbReference>
<evidence type="ECO:0000256" key="9">
    <source>
        <dbReference type="ARBA" id="ARBA00022605"/>
    </source>
</evidence>
<dbReference type="Gene3D" id="3.20.20.20">
    <property type="entry name" value="Dihydropteroate synthase-like"/>
    <property type="match status" value="1"/>
</dbReference>
<dbReference type="PROSITE" id="PS51332">
    <property type="entry name" value="B12_BINDING"/>
    <property type="match status" value="1"/>
</dbReference>
<feature type="binding site" evidence="19">
    <location>
        <position position="187"/>
    </location>
    <ligand>
        <name>Zn(2+)</name>
        <dbReference type="ChEBI" id="CHEBI:29105"/>
    </ligand>
</feature>
<feature type="domain" description="B12-binding" evidence="22">
    <location>
        <begin position="658"/>
        <end position="778"/>
    </location>
</feature>
<dbReference type="Pfam" id="PF02310">
    <property type="entry name" value="B12-binding"/>
    <property type="match status" value="1"/>
</dbReference>
<keyword evidence="13 19" id="KW-0479">Metal-binding</keyword>
<feature type="domain" description="B12-binding N-terminal" evidence="23">
    <location>
        <begin position="563"/>
        <end position="656"/>
    </location>
</feature>
<keyword evidence="16" id="KW-0170">Cobalt</keyword>
<evidence type="ECO:0000259" key="21">
    <source>
        <dbReference type="PROSITE" id="PS50972"/>
    </source>
</evidence>
<dbReference type="PROSITE" id="PS51337">
    <property type="entry name" value="B12_BINDING_NTER"/>
    <property type="match status" value="1"/>
</dbReference>
<gene>
    <name evidence="24" type="ORF">H8K20_03045</name>
</gene>
<dbReference type="GO" id="GO:0046872">
    <property type="term" value="F:metal ion binding"/>
    <property type="evidence" value="ECO:0007669"/>
    <property type="project" value="UniProtKB-KW"/>
</dbReference>
<evidence type="ECO:0000256" key="1">
    <source>
        <dbReference type="ARBA" id="ARBA00001700"/>
    </source>
</evidence>